<dbReference type="GO" id="GO:0005739">
    <property type="term" value="C:mitochondrion"/>
    <property type="evidence" value="ECO:0007669"/>
    <property type="project" value="TreeGrafter"/>
</dbReference>
<dbReference type="InterPro" id="IPR036788">
    <property type="entry name" value="T_IF-3_C_sf"/>
</dbReference>
<sequence length="295" mass="32718">MRVTRCLFNSRTALHRVFVSPFEKVEALSRQSALLIPSTRVLQPISAPIPSLARHASMVHRFKKKGGGAPDPTSSGAKKGPLENDEITDRQVMIVNEENKLEGPFDTFKVVRSLDLDREVLRMVSEARGPRHAICKIINIEALREREREQEQARKENAKTKQKSKDLELNWAIAPHDLGHKLKQLRTFLEKGFKVEVLLAKKKGSRTATRDEAETLIQTIRDLLADTPGARETKAPEGTPLKVMRMYLTAPVKGSTAWIEAKAAFDRLAAEKAAAEAALAEQEALKNGSTAAEAS</sequence>
<dbReference type="RefSeq" id="XP_038744311.1">
    <property type="nucleotide sequence ID" value="XM_038890261.1"/>
</dbReference>
<reference evidence="6" key="1">
    <citation type="submission" date="2020-03" db="EMBL/GenBank/DDBJ databases">
        <authorList>
            <person name="He L."/>
        </authorList>
    </citation>
    <scope>NUCLEOTIDE SEQUENCE</scope>
    <source>
        <strain evidence="6">CkLH20</strain>
    </source>
</reference>
<evidence type="ECO:0000256" key="4">
    <source>
        <dbReference type="SAM" id="Coils"/>
    </source>
</evidence>
<dbReference type="AlphaFoldDB" id="A0A9P6I2Y1"/>
<dbReference type="GO" id="GO:0043022">
    <property type="term" value="F:ribosome binding"/>
    <property type="evidence" value="ECO:0007669"/>
    <property type="project" value="TreeGrafter"/>
</dbReference>
<comment type="similarity">
    <text evidence="1">Belongs to the IF-3 family.</text>
</comment>
<dbReference type="OrthoDB" id="21573at2759"/>
<keyword evidence="7" id="KW-1185">Reference proteome</keyword>
<dbReference type="GO" id="GO:0032790">
    <property type="term" value="P:ribosome disassembly"/>
    <property type="evidence" value="ECO:0007669"/>
    <property type="project" value="TreeGrafter"/>
</dbReference>
<proteinExistence type="inferred from homology"/>
<dbReference type="GeneID" id="62163335"/>
<feature type="region of interest" description="Disordered" evidence="5">
    <location>
        <begin position="63"/>
        <end position="86"/>
    </location>
</feature>
<evidence type="ECO:0000313" key="7">
    <source>
        <dbReference type="Proteomes" id="UP000781932"/>
    </source>
</evidence>
<dbReference type="Gene3D" id="3.30.110.10">
    <property type="entry name" value="Translation initiation factor 3 (IF-3), C-terminal domain"/>
    <property type="match status" value="1"/>
</dbReference>
<organism evidence="6 7">
    <name type="scientific">Colletotrichum karsti</name>
    <dbReference type="NCBI Taxonomy" id="1095194"/>
    <lineage>
        <taxon>Eukaryota</taxon>
        <taxon>Fungi</taxon>
        <taxon>Dikarya</taxon>
        <taxon>Ascomycota</taxon>
        <taxon>Pezizomycotina</taxon>
        <taxon>Sordariomycetes</taxon>
        <taxon>Hypocreomycetidae</taxon>
        <taxon>Glomerellales</taxon>
        <taxon>Glomerellaceae</taxon>
        <taxon>Colletotrichum</taxon>
        <taxon>Colletotrichum boninense species complex</taxon>
    </lineage>
</organism>
<keyword evidence="3" id="KW-0648">Protein biosynthesis</keyword>
<feature type="coiled-coil region" evidence="4">
    <location>
        <begin position="139"/>
        <end position="170"/>
    </location>
</feature>
<evidence type="ECO:0000256" key="2">
    <source>
        <dbReference type="ARBA" id="ARBA00022540"/>
    </source>
</evidence>
<dbReference type="GO" id="GO:0070124">
    <property type="term" value="P:mitochondrial translational initiation"/>
    <property type="evidence" value="ECO:0007669"/>
    <property type="project" value="TreeGrafter"/>
</dbReference>
<dbReference type="PANTHER" id="PTHR10938">
    <property type="entry name" value="TRANSLATION INITIATION FACTOR IF-3"/>
    <property type="match status" value="1"/>
</dbReference>
<dbReference type="Proteomes" id="UP000781932">
    <property type="component" value="Unassembled WGS sequence"/>
</dbReference>
<evidence type="ECO:0000256" key="3">
    <source>
        <dbReference type="ARBA" id="ARBA00022917"/>
    </source>
</evidence>
<dbReference type="GO" id="GO:0003743">
    <property type="term" value="F:translation initiation factor activity"/>
    <property type="evidence" value="ECO:0007669"/>
    <property type="project" value="UniProtKB-KW"/>
</dbReference>
<protein>
    <submittedName>
        <fullName evidence="6">Translation initiation factor</fullName>
    </submittedName>
</protein>
<dbReference type="PANTHER" id="PTHR10938:SF0">
    <property type="entry name" value="TRANSLATION INITIATION FACTOR IF-3, MITOCHONDRIAL"/>
    <property type="match status" value="1"/>
</dbReference>
<gene>
    <name evidence="6" type="ORF">CkaCkLH20_07544</name>
</gene>
<dbReference type="EMBL" id="JAATWM020000024">
    <property type="protein sequence ID" value="KAF9874850.1"/>
    <property type="molecule type" value="Genomic_DNA"/>
</dbReference>
<dbReference type="SUPFAM" id="SSF55200">
    <property type="entry name" value="Translation initiation factor IF3, C-terminal domain"/>
    <property type="match status" value="1"/>
</dbReference>
<evidence type="ECO:0000313" key="6">
    <source>
        <dbReference type="EMBL" id="KAF9874850.1"/>
    </source>
</evidence>
<reference evidence="6" key="2">
    <citation type="submission" date="2020-11" db="EMBL/GenBank/DDBJ databases">
        <title>Whole genome sequencing of Colletotrichum sp.</title>
        <authorList>
            <person name="Li H."/>
        </authorList>
    </citation>
    <scope>NUCLEOTIDE SEQUENCE</scope>
    <source>
        <strain evidence="6">CkLH20</strain>
    </source>
</reference>
<evidence type="ECO:0000256" key="5">
    <source>
        <dbReference type="SAM" id="MobiDB-lite"/>
    </source>
</evidence>
<comment type="caution">
    <text evidence="6">The sequence shown here is derived from an EMBL/GenBank/DDBJ whole genome shotgun (WGS) entry which is preliminary data.</text>
</comment>
<accession>A0A9P6I2Y1</accession>
<name>A0A9P6I2Y1_9PEZI</name>
<evidence type="ECO:0000256" key="1">
    <source>
        <dbReference type="ARBA" id="ARBA00005439"/>
    </source>
</evidence>
<keyword evidence="4" id="KW-0175">Coiled coil</keyword>
<dbReference type="InterPro" id="IPR001288">
    <property type="entry name" value="Translation_initiation_fac_3"/>
</dbReference>
<keyword evidence="2 6" id="KW-0396">Initiation factor</keyword>